<feature type="transmembrane region" description="Helical" evidence="6">
    <location>
        <begin position="128"/>
        <end position="150"/>
    </location>
</feature>
<evidence type="ECO:0000313" key="8">
    <source>
        <dbReference type="EMBL" id="MFB9377580.1"/>
    </source>
</evidence>
<comment type="caution">
    <text evidence="8">The sequence shown here is derived from an EMBL/GenBank/DDBJ whole genome shotgun (WGS) entry which is preliminary data.</text>
</comment>
<keyword evidence="9" id="KW-1185">Reference proteome</keyword>
<protein>
    <submittedName>
        <fullName evidence="8">MFS transporter</fullName>
    </submittedName>
</protein>
<evidence type="ECO:0000256" key="2">
    <source>
        <dbReference type="ARBA" id="ARBA00022475"/>
    </source>
</evidence>
<dbReference type="Gene3D" id="1.20.1250.20">
    <property type="entry name" value="MFS general substrate transporter like domains"/>
    <property type="match status" value="2"/>
</dbReference>
<dbReference type="PANTHER" id="PTHR43124:SF3">
    <property type="entry name" value="CHLORAMPHENICOL EFFLUX PUMP RV0191"/>
    <property type="match status" value="1"/>
</dbReference>
<evidence type="ECO:0000256" key="4">
    <source>
        <dbReference type="ARBA" id="ARBA00022989"/>
    </source>
</evidence>
<evidence type="ECO:0000256" key="6">
    <source>
        <dbReference type="SAM" id="Phobius"/>
    </source>
</evidence>
<comment type="subcellular location">
    <subcellularLocation>
        <location evidence="1">Cell membrane</location>
        <topology evidence="1">Multi-pass membrane protein</topology>
    </subcellularLocation>
</comment>
<keyword evidence="5 6" id="KW-0472">Membrane</keyword>
<dbReference type="InterPro" id="IPR020846">
    <property type="entry name" value="MFS_dom"/>
</dbReference>
<feature type="transmembrane region" description="Helical" evidence="6">
    <location>
        <begin position="313"/>
        <end position="331"/>
    </location>
</feature>
<organism evidence="8 9">
    <name type="scientific">Kineococcus gynurae</name>
    <dbReference type="NCBI Taxonomy" id="452979"/>
    <lineage>
        <taxon>Bacteria</taxon>
        <taxon>Bacillati</taxon>
        <taxon>Actinomycetota</taxon>
        <taxon>Actinomycetes</taxon>
        <taxon>Kineosporiales</taxon>
        <taxon>Kineosporiaceae</taxon>
        <taxon>Kineococcus</taxon>
    </lineage>
</organism>
<feature type="transmembrane region" description="Helical" evidence="6">
    <location>
        <begin position="70"/>
        <end position="89"/>
    </location>
</feature>
<feature type="transmembrane region" description="Helical" evidence="6">
    <location>
        <begin position="44"/>
        <end position="63"/>
    </location>
</feature>
<feature type="transmembrane region" description="Helical" evidence="6">
    <location>
        <begin position="200"/>
        <end position="223"/>
    </location>
</feature>
<evidence type="ECO:0000256" key="5">
    <source>
        <dbReference type="ARBA" id="ARBA00023136"/>
    </source>
</evidence>
<dbReference type="RefSeq" id="WP_380138879.1">
    <property type="nucleotide sequence ID" value="NZ_JBHLUI010000010.1"/>
</dbReference>
<dbReference type="Pfam" id="PF07690">
    <property type="entry name" value="MFS_1"/>
    <property type="match status" value="1"/>
</dbReference>
<keyword evidence="2" id="KW-1003">Cell membrane</keyword>
<name>A0ABV5LU25_9ACTN</name>
<gene>
    <name evidence="8" type="ORF">ACFFVI_11435</name>
</gene>
<dbReference type="Proteomes" id="UP001589748">
    <property type="component" value="Unassembled WGS sequence"/>
</dbReference>
<evidence type="ECO:0000259" key="7">
    <source>
        <dbReference type="PROSITE" id="PS50850"/>
    </source>
</evidence>
<proteinExistence type="predicted"/>
<dbReference type="PANTHER" id="PTHR43124">
    <property type="entry name" value="PURINE EFFLUX PUMP PBUE"/>
    <property type="match status" value="1"/>
</dbReference>
<evidence type="ECO:0000313" key="9">
    <source>
        <dbReference type="Proteomes" id="UP001589748"/>
    </source>
</evidence>
<sequence>MPLAILALAVGAFAIGTTEFVAMGLLPEMSTDLGVSIPTGGHLISAYALGVVVGAPTLTALTHRMRRKQVLMGLMGIFVLGHLATALAPTFELLVAARFFTGLAHGAFFGASAVVARALAAPEKRGRALALVFTGLTVATIVGVPLGTWVGQAFGWRVTFAVVGVTGAVTIAAILALVPEVETRTGSLRSEFAAFRRAQVWLVLAITVIGFAGTFAVLSYVSPLLTEVAGYPTSAVSWILVLFGLGATAGNLLGGRLADWSPQRTLLLGASTQMLVFTLLFLTAANPVAAAVGVFAFAFAGFSMSASIQTRGIVAAGGGAGLVSASMQASFNLGNALGAAAGGVVIDLGLGYASPAAVAAVLALLGLGIMAWSGRLDRLGRAPVDPAAVVIPAQRRRTAAGAPAPTR</sequence>
<feature type="transmembrane region" description="Helical" evidence="6">
    <location>
        <begin position="235"/>
        <end position="253"/>
    </location>
</feature>
<feature type="transmembrane region" description="Helical" evidence="6">
    <location>
        <begin position="351"/>
        <end position="372"/>
    </location>
</feature>
<dbReference type="PROSITE" id="PS50850">
    <property type="entry name" value="MFS"/>
    <property type="match status" value="1"/>
</dbReference>
<dbReference type="InterPro" id="IPR036259">
    <property type="entry name" value="MFS_trans_sf"/>
</dbReference>
<dbReference type="InterPro" id="IPR011701">
    <property type="entry name" value="MFS"/>
</dbReference>
<dbReference type="InterPro" id="IPR050189">
    <property type="entry name" value="MFS_Efflux_Transporters"/>
</dbReference>
<evidence type="ECO:0000256" key="1">
    <source>
        <dbReference type="ARBA" id="ARBA00004651"/>
    </source>
</evidence>
<dbReference type="SUPFAM" id="SSF103473">
    <property type="entry name" value="MFS general substrate transporter"/>
    <property type="match status" value="1"/>
</dbReference>
<feature type="transmembrane region" description="Helical" evidence="6">
    <location>
        <begin position="95"/>
        <end position="116"/>
    </location>
</feature>
<dbReference type="CDD" id="cd17324">
    <property type="entry name" value="MFS_NepI_like"/>
    <property type="match status" value="1"/>
</dbReference>
<evidence type="ECO:0000256" key="3">
    <source>
        <dbReference type="ARBA" id="ARBA00022692"/>
    </source>
</evidence>
<dbReference type="EMBL" id="JBHMDM010000005">
    <property type="protein sequence ID" value="MFB9377580.1"/>
    <property type="molecule type" value="Genomic_DNA"/>
</dbReference>
<keyword evidence="3 6" id="KW-0812">Transmembrane</keyword>
<keyword evidence="4 6" id="KW-1133">Transmembrane helix</keyword>
<accession>A0ABV5LU25</accession>
<reference evidence="8 9" key="1">
    <citation type="submission" date="2024-09" db="EMBL/GenBank/DDBJ databases">
        <authorList>
            <person name="Sun Q."/>
            <person name="Mori K."/>
        </authorList>
    </citation>
    <scope>NUCLEOTIDE SEQUENCE [LARGE SCALE GENOMIC DNA]</scope>
    <source>
        <strain evidence="8 9">TISTR 1856</strain>
    </source>
</reference>
<feature type="domain" description="Major facilitator superfamily (MFS) profile" evidence="7">
    <location>
        <begin position="4"/>
        <end position="378"/>
    </location>
</feature>
<feature type="transmembrane region" description="Helical" evidence="6">
    <location>
        <begin position="156"/>
        <end position="179"/>
    </location>
</feature>